<proteinExistence type="predicted"/>
<sequence>MSASRLIHADTVVTNEHLASTPLNRTPQRHTGHGSRCHGHANPRRPRSGTKHRYPQASVIARNRRSEQRPAERYRRCTTTSTVSRVIPASSRRTAPVVMPDDRHGPQLCTPAIDRTSSHCAGHHHDYGSLDSRSSSALAMPQPRPPPGSARLGGSARRAYGRPFDPRLLLGTRHLALSGASPNVLQPARRLLIFATVATLALNVADPLMAGEYGKAAFDAAGPLLLIGRAEIGPGFLQAISASTASTADHYVGSESHRTRAVIPTVTQPPCREAFDPQGRNVSPQHFWHKHDAKTQHIARFTTSRFPPTHCESNSA</sequence>
<organism evidence="2 3">
    <name type="scientific">Kibdelosporangium aridum</name>
    <dbReference type="NCBI Taxonomy" id="2030"/>
    <lineage>
        <taxon>Bacteria</taxon>
        <taxon>Bacillati</taxon>
        <taxon>Actinomycetota</taxon>
        <taxon>Actinomycetes</taxon>
        <taxon>Pseudonocardiales</taxon>
        <taxon>Pseudonocardiaceae</taxon>
        <taxon>Kibdelosporangium</taxon>
    </lineage>
</organism>
<dbReference type="Proteomes" id="UP000192674">
    <property type="component" value="Unassembled WGS sequence"/>
</dbReference>
<gene>
    <name evidence="2" type="ORF">SAMN05661093_01206</name>
</gene>
<keyword evidence="3" id="KW-1185">Reference proteome</keyword>
<feature type="region of interest" description="Disordered" evidence="1">
    <location>
        <begin position="19"/>
        <end position="84"/>
    </location>
</feature>
<dbReference type="AlphaFoldDB" id="A0A1W2AZ01"/>
<evidence type="ECO:0000256" key="1">
    <source>
        <dbReference type="SAM" id="MobiDB-lite"/>
    </source>
</evidence>
<accession>A0A1W2AZ01</accession>
<feature type="compositionally biased region" description="Basic residues" evidence="1">
    <location>
        <begin position="27"/>
        <end position="54"/>
    </location>
</feature>
<evidence type="ECO:0000313" key="3">
    <source>
        <dbReference type="Proteomes" id="UP000192674"/>
    </source>
</evidence>
<protein>
    <submittedName>
        <fullName evidence="2">Uncharacterized protein</fullName>
    </submittedName>
</protein>
<feature type="compositionally biased region" description="Basic and acidic residues" evidence="1">
    <location>
        <begin position="64"/>
        <end position="75"/>
    </location>
</feature>
<name>A0A1W2AZ01_KIBAR</name>
<evidence type="ECO:0000313" key="2">
    <source>
        <dbReference type="EMBL" id="SMC65844.1"/>
    </source>
</evidence>
<reference evidence="2 3" key="1">
    <citation type="submission" date="2017-04" db="EMBL/GenBank/DDBJ databases">
        <authorList>
            <person name="Afonso C.L."/>
            <person name="Miller P.J."/>
            <person name="Scott M.A."/>
            <person name="Spackman E."/>
            <person name="Goraichik I."/>
            <person name="Dimitrov K.M."/>
            <person name="Suarez D.L."/>
            <person name="Swayne D.E."/>
        </authorList>
    </citation>
    <scope>NUCLEOTIDE SEQUENCE [LARGE SCALE GENOMIC DNA]</scope>
    <source>
        <strain evidence="2 3">DSM 43828</strain>
    </source>
</reference>
<dbReference type="EMBL" id="FWXV01000001">
    <property type="protein sequence ID" value="SMC65844.1"/>
    <property type="molecule type" value="Genomic_DNA"/>
</dbReference>
<feature type="region of interest" description="Disordered" evidence="1">
    <location>
        <begin position="119"/>
        <end position="154"/>
    </location>
</feature>